<gene>
    <name evidence="1" type="ORF">BDV29DRAFT_181993</name>
</gene>
<dbReference type="AlphaFoldDB" id="A0A5N5WMV6"/>
<sequence>MTHYGIEHKWSKLLALCWEIFCKTELQWDLGENNVDPSVFDEKDGESRFASIVQDLRDKYPTKYPGIEDQTRLRSEEDMLGVRETRSG</sequence>
<organism evidence="1 2">
    <name type="scientific">Aspergillus leporis</name>
    <dbReference type="NCBI Taxonomy" id="41062"/>
    <lineage>
        <taxon>Eukaryota</taxon>
        <taxon>Fungi</taxon>
        <taxon>Dikarya</taxon>
        <taxon>Ascomycota</taxon>
        <taxon>Pezizomycotina</taxon>
        <taxon>Eurotiomycetes</taxon>
        <taxon>Eurotiomycetidae</taxon>
        <taxon>Eurotiales</taxon>
        <taxon>Aspergillaceae</taxon>
        <taxon>Aspergillus</taxon>
        <taxon>Aspergillus subgen. Circumdati</taxon>
    </lineage>
</organism>
<keyword evidence="2" id="KW-1185">Reference proteome</keyword>
<protein>
    <submittedName>
        <fullName evidence="1">Uncharacterized protein</fullName>
    </submittedName>
</protein>
<proteinExistence type="predicted"/>
<name>A0A5N5WMV6_9EURO</name>
<accession>A0A5N5WMV6</accession>
<dbReference type="Proteomes" id="UP000326565">
    <property type="component" value="Unassembled WGS sequence"/>
</dbReference>
<dbReference type="EMBL" id="ML732323">
    <property type="protein sequence ID" value="KAB8069888.1"/>
    <property type="molecule type" value="Genomic_DNA"/>
</dbReference>
<evidence type="ECO:0000313" key="1">
    <source>
        <dbReference type="EMBL" id="KAB8069888.1"/>
    </source>
</evidence>
<evidence type="ECO:0000313" key="2">
    <source>
        <dbReference type="Proteomes" id="UP000326565"/>
    </source>
</evidence>
<reference evidence="1 2" key="1">
    <citation type="submission" date="2019-04" db="EMBL/GenBank/DDBJ databases">
        <title>Friends and foes A comparative genomics study of 23 Aspergillus species from section Flavi.</title>
        <authorList>
            <consortium name="DOE Joint Genome Institute"/>
            <person name="Kjaerbolling I."/>
            <person name="Vesth T."/>
            <person name="Frisvad J.C."/>
            <person name="Nybo J.L."/>
            <person name="Theobald S."/>
            <person name="Kildgaard S."/>
            <person name="Isbrandt T."/>
            <person name="Kuo A."/>
            <person name="Sato A."/>
            <person name="Lyhne E.K."/>
            <person name="Kogle M.E."/>
            <person name="Wiebenga A."/>
            <person name="Kun R.S."/>
            <person name="Lubbers R.J."/>
            <person name="Makela M.R."/>
            <person name="Barry K."/>
            <person name="Chovatia M."/>
            <person name="Clum A."/>
            <person name="Daum C."/>
            <person name="Haridas S."/>
            <person name="He G."/>
            <person name="LaButti K."/>
            <person name="Lipzen A."/>
            <person name="Mondo S."/>
            <person name="Riley R."/>
            <person name="Salamov A."/>
            <person name="Simmons B.A."/>
            <person name="Magnuson J.K."/>
            <person name="Henrissat B."/>
            <person name="Mortensen U.H."/>
            <person name="Larsen T.O."/>
            <person name="Devries R.P."/>
            <person name="Grigoriev I.V."/>
            <person name="Machida M."/>
            <person name="Baker S.E."/>
            <person name="Andersen M.R."/>
        </authorList>
    </citation>
    <scope>NUCLEOTIDE SEQUENCE [LARGE SCALE GENOMIC DNA]</scope>
    <source>
        <strain evidence="1 2">CBS 151.66</strain>
    </source>
</reference>